<dbReference type="SUPFAM" id="SSF82866">
    <property type="entry name" value="Multidrug efflux transporter AcrB transmembrane domain"/>
    <property type="match status" value="2"/>
</dbReference>
<dbReference type="Gene3D" id="3.30.70.1440">
    <property type="entry name" value="Multidrug efflux transporter AcrB pore domain"/>
    <property type="match status" value="1"/>
</dbReference>
<feature type="transmembrane region" description="Helical" evidence="1">
    <location>
        <begin position="964"/>
        <end position="990"/>
    </location>
</feature>
<dbReference type="PANTHER" id="PTHR32063:SF0">
    <property type="entry name" value="SWARMING MOTILITY PROTEIN SWRC"/>
    <property type="match status" value="1"/>
</dbReference>
<dbReference type="Gene3D" id="3.30.2090.10">
    <property type="entry name" value="Multidrug efflux transporter AcrB TolC docking domain, DN and DC subdomains"/>
    <property type="match status" value="2"/>
</dbReference>
<dbReference type="Gene3D" id="1.20.1640.10">
    <property type="entry name" value="Multidrug efflux transporter AcrB transmembrane domain"/>
    <property type="match status" value="2"/>
</dbReference>
<gene>
    <name evidence="2" type="ORF">BKP35_10810</name>
</gene>
<dbReference type="SUPFAM" id="SSF82693">
    <property type="entry name" value="Multidrug efflux transporter AcrB pore domain, PN1, PN2, PC1 and PC2 subdomains"/>
    <property type="match status" value="2"/>
</dbReference>
<dbReference type="Pfam" id="PF00873">
    <property type="entry name" value="ACR_tran"/>
    <property type="match status" value="1"/>
</dbReference>
<dbReference type="GO" id="GO:0005886">
    <property type="term" value="C:plasma membrane"/>
    <property type="evidence" value="ECO:0007669"/>
    <property type="project" value="TreeGrafter"/>
</dbReference>
<proteinExistence type="predicted"/>
<feature type="transmembrane region" description="Helical" evidence="1">
    <location>
        <begin position="427"/>
        <end position="449"/>
    </location>
</feature>
<dbReference type="EMBL" id="MLQQ01000021">
    <property type="protein sequence ID" value="OIJ12288.1"/>
    <property type="molecule type" value="Genomic_DNA"/>
</dbReference>
<keyword evidence="1" id="KW-1133">Transmembrane helix</keyword>
<organism evidence="2 3">
    <name type="scientific">Anaerobacillus arseniciselenatis</name>
    <dbReference type="NCBI Taxonomy" id="85682"/>
    <lineage>
        <taxon>Bacteria</taxon>
        <taxon>Bacillati</taxon>
        <taxon>Bacillota</taxon>
        <taxon>Bacilli</taxon>
        <taxon>Bacillales</taxon>
        <taxon>Bacillaceae</taxon>
        <taxon>Anaerobacillus</taxon>
    </lineage>
</organism>
<feature type="transmembrane region" description="Helical" evidence="1">
    <location>
        <begin position="519"/>
        <end position="537"/>
    </location>
</feature>
<reference evidence="2 3" key="1">
    <citation type="submission" date="2016-10" db="EMBL/GenBank/DDBJ databases">
        <title>Draft genome sequences of four alkaliphilic bacteria belonging to the Anaerobacillus genus.</title>
        <authorList>
            <person name="Bassil N.M."/>
            <person name="Lloyd J.R."/>
        </authorList>
    </citation>
    <scope>NUCLEOTIDE SEQUENCE [LARGE SCALE GENOMIC DNA]</scope>
    <source>
        <strain evidence="2 3">DSM 15340</strain>
    </source>
</reference>
<comment type="caution">
    <text evidence="2">The sequence shown here is derived from an EMBL/GenBank/DDBJ whole genome shotgun (WGS) entry which is preliminary data.</text>
</comment>
<dbReference type="Gene3D" id="3.30.70.1320">
    <property type="entry name" value="Multidrug efflux transporter AcrB pore domain like"/>
    <property type="match status" value="1"/>
</dbReference>
<evidence type="ECO:0000256" key="1">
    <source>
        <dbReference type="SAM" id="Phobius"/>
    </source>
</evidence>
<feature type="transmembrane region" description="Helical" evidence="1">
    <location>
        <begin position="455"/>
        <end position="481"/>
    </location>
</feature>
<keyword evidence="3" id="KW-1185">Reference proteome</keyword>
<dbReference type="SUPFAM" id="SSF82714">
    <property type="entry name" value="Multidrug efflux transporter AcrB TolC docking domain, DN and DC subdomains"/>
    <property type="match status" value="1"/>
</dbReference>
<feature type="transmembrane region" description="Helical" evidence="1">
    <location>
        <begin position="382"/>
        <end position="406"/>
    </location>
</feature>
<keyword evidence="1" id="KW-0472">Membrane</keyword>
<dbReference type="Gene3D" id="3.30.70.1430">
    <property type="entry name" value="Multidrug efflux transporter AcrB pore domain"/>
    <property type="match status" value="2"/>
</dbReference>
<feature type="transmembrane region" description="Helical" evidence="1">
    <location>
        <begin position="936"/>
        <end position="958"/>
    </location>
</feature>
<dbReference type="AlphaFoldDB" id="A0A1S2LID4"/>
<protein>
    <submittedName>
        <fullName evidence="2">Acriflavin resistance protein</fullName>
    </submittedName>
</protein>
<dbReference type="GO" id="GO:0042910">
    <property type="term" value="F:xenobiotic transmembrane transporter activity"/>
    <property type="evidence" value="ECO:0007669"/>
    <property type="project" value="TreeGrafter"/>
</dbReference>
<dbReference type="InterPro" id="IPR001036">
    <property type="entry name" value="Acrflvin-R"/>
</dbReference>
<dbReference type="InterPro" id="IPR027463">
    <property type="entry name" value="AcrB_DN_DC_subdom"/>
</dbReference>
<feature type="transmembrane region" description="Helical" evidence="1">
    <location>
        <begin position="887"/>
        <end position="908"/>
    </location>
</feature>
<feature type="transmembrane region" description="Helical" evidence="1">
    <location>
        <begin position="12"/>
        <end position="29"/>
    </location>
</feature>
<evidence type="ECO:0000313" key="2">
    <source>
        <dbReference type="EMBL" id="OIJ12288.1"/>
    </source>
</evidence>
<dbReference type="OrthoDB" id="9757876at2"/>
<evidence type="ECO:0000313" key="3">
    <source>
        <dbReference type="Proteomes" id="UP000180098"/>
    </source>
</evidence>
<feature type="transmembrane region" description="Helical" evidence="1">
    <location>
        <begin position="861"/>
        <end position="881"/>
    </location>
</feature>
<feature type="transmembrane region" description="Helical" evidence="1">
    <location>
        <begin position="330"/>
        <end position="349"/>
    </location>
</feature>
<dbReference type="Proteomes" id="UP000180098">
    <property type="component" value="Unassembled WGS sequence"/>
</dbReference>
<sequence>MQLLRFIIGRKILVTLMVVFIFIVGIFAANKLDRELFPAISFDGAQIYASAGQMTTLDVEEQVTKPIEQVLQNINGIKSIDSSSSVGVSSIIVMAEEGLGEEVYTEIESTMRGFENDLSGVDFISTFQFSTEQPYEFYMTITNGSNAEMSQFAKKTLKSRLEALPEVRTVSLNGFEEKEVIVELNLQKLQENGLTQQQVIQIIQQSNIDTSVATLEEEEGKPTVRWTTSFNELDDIKNLQIPSAQGIVELNEIAKVFEEKNTSTSIGWQNGDRDFIFVQIGRANGTTQIEMAESVRAEIEKIRAEGLVNGFQLNELVAQADYVTDALEGVSTNVLIGGLLALVILILFLRNLRATMIIALSIPLSILLTFTGMWLFDHSFNILTLIGLGLGIGMMVDSSIVILESIYRKKEQGLQNLEAVLQGVKEVATAVFASMLTTIVVFVPIGLLGGEMGQFMVILSLIVVVTLVSSVIVAFTLIPTLSENFLKLKKKKRARSEGVIISKYGKLVSWITRKKRNRYSIITIFMVVFISSIMLVTKIPMTVMPDVLNRYAELMVQLESGLTPAEREEVALKINQKISAIDDVESNLINDNIDMFYLLINMTPEEEATVEQRIVNENINRALRDLQDEYPIIGVATADFTGMSYPVVLEIKGNDLEQLSEIASNVISEMTSVEGLVGITSSANRKLNEELIELKTDQMKEDGVTALQVFGQFQEWSSRIPVGEIRLSDTASSIFVTTNIDINDKSSFLEQEIPTMGGMQKLSTYIDLMPTEVPSEIKRKDGERMITVMADLEDRDLGSVNRDIEELLSDFNVPAGYTIGVGGSLQEQQEAQQEMLMILGIAIFLVYVVMAVQFNSLIHPFIVMSIIPMTATGALLGLLITQSELSVLSGMGMVFLIGIVLNNAILLIDRTKQLRLEGYDVKDAVVEAGKNRIRPIFMTTLTTAGGMFPLAIASGAASNYQSPLAIVIISGLLFATLITLLLIPSVYMLFEDIKRGLQSLVSPTRRGQKRKMSVSSGIIEK</sequence>
<name>A0A1S2LID4_9BACI</name>
<feature type="transmembrane region" description="Helical" evidence="1">
    <location>
        <begin position="835"/>
        <end position="854"/>
    </location>
</feature>
<dbReference type="PANTHER" id="PTHR32063">
    <property type="match status" value="1"/>
</dbReference>
<dbReference type="RefSeq" id="WP_071313367.1">
    <property type="nucleotide sequence ID" value="NZ_MLQQ01000021.1"/>
</dbReference>
<dbReference type="PRINTS" id="PR00702">
    <property type="entry name" value="ACRIFLAVINRP"/>
</dbReference>
<accession>A0A1S2LID4</accession>
<feature type="transmembrane region" description="Helical" evidence="1">
    <location>
        <begin position="356"/>
        <end position="376"/>
    </location>
</feature>
<keyword evidence="1" id="KW-0812">Transmembrane</keyword>